<accession>A0ABM1TLB8</accession>
<evidence type="ECO:0000256" key="3">
    <source>
        <dbReference type="ARBA" id="ARBA00022737"/>
    </source>
</evidence>
<evidence type="ECO:0000256" key="4">
    <source>
        <dbReference type="ARBA" id="ARBA00022837"/>
    </source>
</evidence>
<feature type="domain" description="Cadherin" evidence="9">
    <location>
        <begin position="3"/>
        <end position="78"/>
    </location>
</feature>
<proteinExistence type="predicted"/>
<evidence type="ECO:0000313" key="11">
    <source>
        <dbReference type="RefSeq" id="XP_022256674.1"/>
    </source>
</evidence>
<evidence type="ECO:0000256" key="1">
    <source>
        <dbReference type="ARBA" id="ARBA00004370"/>
    </source>
</evidence>
<evidence type="ECO:0000256" key="7">
    <source>
        <dbReference type="ARBA" id="ARBA00023136"/>
    </source>
</evidence>
<dbReference type="SMART" id="SM00112">
    <property type="entry name" value="CA"/>
    <property type="match status" value="2"/>
</dbReference>
<feature type="domain" description="Cadherin" evidence="9">
    <location>
        <begin position="87"/>
        <end position="197"/>
    </location>
</feature>
<dbReference type="InterPro" id="IPR050971">
    <property type="entry name" value="Cadherin-domain_protein"/>
</dbReference>
<dbReference type="PRINTS" id="PR00205">
    <property type="entry name" value="CADHERIN"/>
</dbReference>
<dbReference type="PROSITE" id="PS00232">
    <property type="entry name" value="CADHERIN_1"/>
    <property type="match status" value="1"/>
</dbReference>
<dbReference type="InterPro" id="IPR020894">
    <property type="entry name" value="Cadherin_CS"/>
</dbReference>
<dbReference type="PROSITE" id="PS50268">
    <property type="entry name" value="CADHERIN_2"/>
    <property type="match status" value="2"/>
</dbReference>
<dbReference type="PANTHER" id="PTHR24025">
    <property type="entry name" value="DESMOGLEIN FAMILY MEMBER"/>
    <property type="match status" value="1"/>
</dbReference>
<keyword evidence="7" id="KW-0472">Membrane</keyword>
<dbReference type="Pfam" id="PF00028">
    <property type="entry name" value="Cadherin"/>
    <property type="match status" value="1"/>
</dbReference>
<reference evidence="11" key="1">
    <citation type="submission" date="2025-08" db="UniProtKB">
        <authorList>
            <consortium name="RefSeq"/>
        </authorList>
    </citation>
    <scope>IDENTIFICATION</scope>
    <source>
        <tissue evidence="11">Muscle</tissue>
    </source>
</reference>
<evidence type="ECO:0000313" key="10">
    <source>
        <dbReference type="Proteomes" id="UP000694941"/>
    </source>
</evidence>
<organism evidence="10 11">
    <name type="scientific">Limulus polyphemus</name>
    <name type="common">Atlantic horseshoe crab</name>
    <dbReference type="NCBI Taxonomy" id="6850"/>
    <lineage>
        <taxon>Eukaryota</taxon>
        <taxon>Metazoa</taxon>
        <taxon>Ecdysozoa</taxon>
        <taxon>Arthropoda</taxon>
        <taxon>Chelicerata</taxon>
        <taxon>Merostomata</taxon>
        <taxon>Xiphosura</taxon>
        <taxon>Limulidae</taxon>
        <taxon>Limulus</taxon>
    </lineage>
</organism>
<evidence type="ECO:0000259" key="9">
    <source>
        <dbReference type="PROSITE" id="PS50268"/>
    </source>
</evidence>
<feature type="non-terminal residue" evidence="11">
    <location>
        <position position="229"/>
    </location>
</feature>
<keyword evidence="5" id="KW-0130">Cell adhesion</keyword>
<dbReference type="SUPFAM" id="SSF49313">
    <property type="entry name" value="Cadherin-like"/>
    <property type="match status" value="2"/>
</dbReference>
<keyword evidence="3" id="KW-0677">Repeat</keyword>
<evidence type="ECO:0000256" key="8">
    <source>
        <dbReference type="PROSITE-ProRule" id="PRU00043"/>
    </source>
</evidence>
<keyword evidence="2" id="KW-0812">Transmembrane</keyword>
<dbReference type="InterPro" id="IPR002126">
    <property type="entry name" value="Cadherin-like_dom"/>
</dbReference>
<gene>
    <name evidence="11" type="primary">LOC111089119</name>
</gene>
<evidence type="ECO:0000256" key="5">
    <source>
        <dbReference type="ARBA" id="ARBA00022889"/>
    </source>
</evidence>
<name>A0ABM1TLB8_LIMPO</name>
<dbReference type="GeneID" id="111089119"/>
<keyword evidence="10" id="KW-1185">Reference proteome</keyword>
<dbReference type="InterPro" id="IPR015919">
    <property type="entry name" value="Cadherin-like_sf"/>
</dbReference>
<evidence type="ECO:0000256" key="2">
    <source>
        <dbReference type="ARBA" id="ARBA00022692"/>
    </source>
</evidence>
<dbReference type="PANTHER" id="PTHR24025:SF31">
    <property type="entry name" value="NEURAL-CADHERIN"/>
    <property type="match status" value="1"/>
</dbReference>
<dbReference type="RefSeq" id="XP_022256674.1">
    <property type="nucleotide sequence ID" value="XM_022400966.1"/>
</dbReference>
<dbReference type="CDD" id="cd11304">
    <property type="entry name" value="Cadherin_repeat"/>
    <property type="match status" value="2"/>
</dbReference>
<dbReference type="Proteomes" id="UP000694941">
    <property type="component" value="Unplaced"/>
</dbReference>
<evidence type="ECO:0000256" key="6">
    <source>
        <dbReference type="ARBA" id="ARBA00022989"/>
    </source>
</evidence>
<keyword evidence="6" id="KW-1133">Transmembrane helix</keyword>
<keyword evidence="4 8" id="KW-0106">Calcium</keyword>
<comment type="subcellular location">
    <subcellularLocation>
        <location evidence="1">Membrane</location>
    </subcellularLocation>
</comment>
<dbReference type="Gene3D" id="2.60.40.60">
    <property type="entry name" value="Cadherins"/>
    <property type="match status" value="3"/>
</dbReference>
<protein>
    <submittedName>
        <fullName evidence="11">Cadherin-related hmr-1-like</fullName>
    </submittedName>
</protein>
<sequence>MGINDEGSLDGRFELKWDKGSNFASLFLKAPLDYEEKQFYRIEVFAKDQGRNESEEVKKTSTAVFIDVKDEDDQMPVFTKVCSISNIEEMKNIGHEVFEVKAVDGDFGINNEIRYSIVEVSSGMDKDYFRIGEKNGSTTINKQIDREDPNLNLVDDPMLIISIEASEWNGSNYVSNRTTKINCNIIIEDINDNLPKFSNTQYSATVRENTQANIPVEFTDEPKVTDLDM</sequence>